<proteinExistence type="predicted"/>
<dbReference type="Proteomes" id="UP000821865">
    <property type="component" value="Chromosome 5"/>
</dbReference>
<evidence type="ECO:0000313" key="1">
    <source>
        <dbReference type="EMBL" id="KAH7950246.1"/>
    </source>
</evidence>
<sequence length="327" mass="37239">MSILLAVTRQSRSPTTLIVFSFLSMVVLGLLMHHFTGTMLRQHFPTQLCQAHGANITVVVAVRTKPNNYSYRSAIRNSMGHPVVRATLPWKVVFYMGYSADIVRSRSLRREVLKGDLIIAPYEASFENTIPIFIDTVRWIHDQCAPAMHHLVHTNDTTMVDFLAAHEYIDGLKEAEDRHFHCSVVQLVPVDRNPNSSTYIPEALFRDAYWPTHCQGDAFIVHSKHLQPLVLSSEAIAQYPMLGPYVTGHLPVLARVGHRDISPRMKRLDDVPANQSSLRPIFVSNVTERSQWKAQWLKTLVCYANANKTTEEMTDRILRKIKFHTAD</sequence>
<keyword evidence="2" id="KW-1185">Reference proteome</keyword>
<protein>
    <submittedName>
        <fullName evidence="1">Uncharacterized protein</fullName>
    </submittedName>
</protein>
<accession>A0ACB8CT25</accession>
<gene>
    <name evidence="1" type="ORF">HPB49_021556</name>
</gene>
<evidence type="ECO:0000313" key="2">
    <source>
        <dbReference type="Proteomes" id="UP000821865"/>
    </source>
</evidence>
<name>A0ACB8CT25_DERSI</name>
<reference evidence="1" key="1">
    <citation type="submission" date="2020-05" db="EMBL/GenBank/DDBJ databases">
        <title>Large-scale comparative analyses of tick genomes elucidate their genetic diversity and vector capacities.</title>
        <authorList>
            <person name="Jia N."/>
            <person name="Wang J."/>
            <person name="Shi W."/>
            <person name="Du L."/>
            <person name="Sun Y."/>
            <person name="Zhan W."/>
            <person name="Jiang J."/>
            <person name="Wang Q."/>
            <person name="Zhang B."/>
            <person name="Ji P."/>
            <person name="Sakyi L.B."/>
            <person name="Cui X."/>
            <person name="Yuan T."/>
            <person name="Jiang B."/>
            <person name="Yang W."/>
            <person name="Lam T.T.-Y."/>
            <person name="Chang Q."/>
            <person name="Ding S."/>
            <person name="Wang X."/>
            <person name="Zhu J."/>
            <person name="Ruan X."/>
            <person name="Zhao L."/>
            <person name="Wei J."/>
            <person name="Que T."/>
            <person name="Du C."/>
            <person name="Cheng J."/>
            <person name="Dai P."/>
            <person name="Han X."/>
            <person name="Huang E."/>
            <person name="Gao Y."/>
            <person name="Liu J."/>
            <person name="Shao H."/>
            <person name="Ye R."/>
            <person name="Li L."/>
            <person name="Wei W."/>
            <person name="Wang X."/>
            <person name="Wang C."/>
            <person name="Yang T."/>
            <person name="Huo Q."/>
            <person name="Li W."/>
            <person name="Guo W."/>
            <person name="Chen H."/>
            <person name="Zhou L."/>
            <person name="Ni X."/>
            <person name="Tian J."/>
            <person name="Zhou Y."/>
            <person name="Sheng Y."/>
            <person name="Liu T."/>
            <person name="Pan Y."/>
            <person name="Xia L."/>
            <person name="Li J."/>
            <person name="Zhao F."/>
            <person name="Cao W."/>
        </authorList>
    </citation>
    <scope>NUCLEOTIDE SEQUENCE</scope>
    <source>
        <strain evidence="1">Dsil-2018</strain>
    </source>
</reference>
<comment type="caution">
    <text evidence="1">The sequence shown here is derived from an EMBL/GenBank/DDBJ whole genome shotgun (WGS) entry which is preliminary data.</text>
</comment>
<organism evidence="1 2">
    <name type="scientific">Dermacentor silvarum</name>
    <name type="common">Tick</name>
    <dbReference type="NCBI Taxonomy" id="543639"/>
    <lineage>
        <taxon>Eukaryota</taxon>
        <taxon>Metazoa</taxon>
        <taxon>Ecdysozoa</taxon>
        <taxon>Arthropoda</taxon>
        <taxon>Chelicerata</taxon>
        <taxon>Arachnida</taxon>
        <taxon>Acari</taxon>
        <taxon>Parasitiformes</taxon>
        <taxon>Ixodida</taxon>
        <taxon>Ixodoidea</taxon>
        <taxon>Ixodidae</taxon>
        <taxon>Rhipicephalinae</taxon>
        <taxon>Dermacentor</taxon>
    </lineage>
</organism>
<dbReference type="EMBL" id="CM023474">
    <property type="protein sequence ID" value="KAH7950246.1"/>
    <property type="molecule type" value="Genomic_DNA"/>
</dbReference>